<evidence type="ECO:0000256" key="2">
    <source>
        <dbReference type="ARBA" id="ARBA00023027"/>
    </source>
</evidence>
<feature type="domain" description="NAD-dependent epimerase/dehydratase" evidence="4">
    <location>
        <begin position="46"/>
        <end position="258"/>
    </location>
</feature>
<evidence type="ECO:0000256" key="1">
    <source>
        <dbReference type="ARBA" id="ARBA00007637"/>
    </source>
</evidence>
<dbReference type="OrthoDB" id="5824at2759"/>
<dbReference type="Gene3D" id="3.40.50.720">
    <property type="entry name" value="NAD(P)-binding Rossmann-like Domain"/>
    <property type="match status" value="1"/>
</dbReference>
<gene>
    <name evidence="5" type="ORF">F511_26123</name>
</gene>
<dbReference type="InterPro" id="IPR036291">
    <property type="entry name" value="NAD(P)-bd_dom_sf"/>
</dbReference>
<evidence type="ECO:0000313" key="5">
    <source>
        <dbReference type="EMBL" id="KZV55164.1"/>
    </source>
</evidence>
<protein>
    <recommendedName>
        <fullName evidence="4">NAD-dependent epimerase/dehydratase domain-containing protein</fullName>
    </recommendedName>
</protein>
<evidence type="ECO:0000313" key="6">
    <source>
        <dbReference type="Proteomes" id="UP000250235"/>
    </source>
</evidence>
<evidence type="ECO:0000256" key="3">
    <source>
        <dbReference type="ARBA" id="ARBA00023235"/>
    </source>
</evidence>
<dbReference type="PANTHER" id="PTHR43574">
    <property type="entry name" value="EPIMERASE-RELATED"/>
    <property type="match status" value="1"/>
</dbReference>
<proteinExistence type="inferred from homology"/>
<organism evidence="5 6">
    <name type="scientific">Dorcoceras hygrometricum</name>
    <dbReference type="NCBI Taxonomy" id="472368"/>
    <lineage>
        <taxon>Eukaryota</taxon>
        <taxon>Viridiplantae</taxon>
        <taxon>Streptophyta</taxon>
        <taxon>Embryophyta</taxon>
        <taxon>Tracheophyta</taxon>
        <taxon>Spermatophyta</taxon>
        <taxon>Magnoliopsida</taxon>
        <taxon>eudicotyledons</taxon>
        <taxon>Gunneridae</taxon>
        <taxon>Pentapetalae</taxon>
        <taxon>asterids</taxon>
        <taxon>lamiids</taxon>
        <taxon>Lamiales</taxon>
        <taxon>Gesneriaceae</taxon>
        <taxon>Didymocarpoideae</taxon>
        <taxon>Trichosporeae</taxon>
        <taxon>Loxocarpinae</taxon>
        <taxon>Dorcoceras</taxon>
    </lineage>
</organism>
<keyword evidence="3" id="KW-0413">Isomerase</keyword>
<comment type="similarity">
    <text evidence="1">Belongs to the NAD(P)-dependent epimerase/dehydratase family.</text>
</comment>
<reference evidence="5 6" key="1">
    <citation type="journal article" date="2015" name="Proc. Natl. Acad. Sci. U.S.A.">
        <title>The resurrection genome of Boea hygrometrica: A blueprint for survival of dehydration.</title>
        <authorList>
            <person name="Xiao L."/>
            <person name="Yang G."/>
            <person name="Zhang L."/>
            <person name="Yang X."/>
            <person name="Zhao S."/>
            <person name="Ji Z."/>
            <person name="Zhou Q."/>
            <person name="Hu M."/>
            <person name="Wang Y."/>
            <person name="Chen M."/>
            <person name="Xu Y."/>
            <person name="Jin H."/>
            <person name="Xiao X."/>
            <person name="Hu G."/>
            <person name="Bao F."/>
            <person name="Hu Y."/>
            <person name="Wan P."/>
            <person name="Li L."/>
            <person name="Deng X."/>
            <person name="Kuang T."/>
            <person name="Xiang C."/>
            <person name="Zhu J.K."/>
            <person name="Oliver M.J."/>
            <person name="He Y."/>
        </authorList>
    </citation>
    <scope>NUCLEOTIDE SEQUENCE [LARGE SCALE GENOMIC DNA]</scope>
    <source>
        <strain evidence="6">cv. XS01</strain>
    </source>
</reference>
<keyword evidence="6" id="KW-1185">Reference proteome</keyword>
<dbReference type="InterPro" id="IPR001509">
    <property type="entry name" value="Epimerase_deHydtase"/>
</dbReference>
<dbReference type="SUPFAM" id="SSF51735">
    <property type="entry name" value="NAD(P)-binding Rossmann-fold domains"/>
    <property type="match status" value="1"/>
</dbReference>
<name>A0A2Z7D6B9_9LAMI</name>
<dbReference type="GO" id="GO:0016853">
    <property type="term" value="F:isomerase activity"/>
    <property type="evidence" value="ECO:0007669"/>
    <property type="project" value="UniProtKB-KW"/>
</dbReference>
<sequence length="348" mass="39218">MESYVQLPSINFRFHQKVVVQPPLTLRCNLSQYPKSPEYLDLKMFILGMGFVGRFFAADLKSRGWAVSGSCTSVAKKNELEELGYKSYVFDANDPSPEILEIVKDHTHLVISIPPAASVGEPMLRDKELVETILKDGRLQWLVYLSTTSVYGDCGGAWVDEEYPIRTTSERITNRLSAEEEWLSLGRNLGIAAHVFRLGGIYGPGRSAIDTILKQKPLSFSQKTRMYKNYTSRIHVADVCQALNASILRPSPRKIYNIVDDDPAPRVEVFEFAQALVEEKFSGHTEQYVIGRDESLVKGIGSRGEKRVSNSRMKKELEVKLLHPTFRSGLRSIIDDMTLSDLQKPRGS</sequence>
<dbReference type="EMBL" id="KQ988998">
    <property type="protein sequence ID" value="KZV55164.1"/>
    <property type="molecule type" value="Genomic_DNA"/>
</dbReference>
<evidence type="ECO:0000259" key="4">
    <source>
        <dbReference type="Pfam" id="PF01370"/>
    </source>
</evidence>
<dbReference type="AlphaFoldDB" id="A0A2Z7D6B9"/>
<dbReference type="CDD" id="cd05266">
    <property type="entry name" value="SDR_a4"/>
    <property type="match status" value="1"/>
</dbReference>
<keyword evidence="2" id="KW-0520">NAD</keyword>
<dbReference type="Proteomes" id="UP000250235">
    <property type="component" value="Unassembled WGS sequence"/>
</dbReference>
<accession>A0A2Z7D6B9</accession>
<dbReference type="Pfam" id="PF01370">
    <property type="entry name" value="Epimerase"/>
    <property type="match status" value="1"/>
</dbReference>